<dbReference type="EMBL" id="JAKMUS010000004">
    <property type="protein sequence ID" value="MCZ9293610.1"/>
    <property type="molecule type" value="Genomic_DNA"/>
</dbReference>
<evidence type="ECO:0000313" key="3">
    <source>
        <dbReference type="Proteomes" id="UP001146468"/>
    </source>
</evidence>
<dbReference type="Gene3D" id="3.40.210.30">
    <property type="entry name" value="Dam replacing family, catalytic PD-(D/E)XK domain"/>
    <property type="match status" value="1"/>
</dbReference>
<protein>
    <submittedName>
        <fullName evidence="2">Uncharacterized protein</fullName>
    </submittedName>
</protein>
<sequence>MSRHRRLGHGPTHARRRARTVEEEHDMATTKQKLGTAGEELVAKHARCPGCKRTDKSFKLLPPNFKCADLVCDFCGYLAQVKSKRIKGELPDTITGTILGAAWGPQRERMEAGIYFSLYVVLVNEVGQASIYFLPRDLQTAEMFVPRKSLGPEARRAGWQGFMIDMDKAMADVVRISDGDVEEFVLRA</sequence>
<feature type="compositionally biased region" description="Basic and acidic residues" evidence="1">
    <location>
        <begin position="19"/>
        <end position="28"/>
    </location>
</feature>
<accession>A0A9X3LSW4</accession>
<dbReference type="Pfam" id="PF06044">
    <property type="entry name" value="DpnI"/>
    <property type="match status" value="1"/>
</dbReference>
<evidence type="ECO:0000313" key="2">
    <source>
        <dbReference type="EMBL" id="MCZ9293610.1"/>
    </source>
</evidence>
<gene>
    <name evidence="2" type="ORF">L8U60_03810</name>
</gene>
<organism evidence="2 3">
    <name type="scientific">Corynebacterium meitnerae</name>
    <dbReference type="NCBI Taxonomy" id="2913498"/>
    <lineage>
        <taxon>Bacteria</taxon>
        <taxon>Bacillati</taxon>
        <taxon>Actinomycetota</taxon>
        <taxon>Actinomycetes</taxon>
        <taxon>Mycobacteriales</taxon>
        <taxon>Corynebacteriaceae</taxon>
        <taxon>Corynebacterium</taxon>
    </lineage>
</organism>
<evidence type="ECO:0000256" key="1">
    <source>
        <dbReference type="SAM" id="MobiDB-lite"/>
    </source>
</evidence>
<reference evidence="2" key="1">
    <citation type="submission" date="2022-02" db="EMBL/GenBank/DDBJ databases">
        <title>Corynebacterium sp. from urogenital microbiome.</title>
        <authorList>
            <person name="Cappelli E.A."/>
            <person name="Ribeiro T.G."/>
            <person name="Peixe L."/>
        </authorList>
    </citation>
    <scope>NUCLEOTIDE SEQUENCE</scope>
    <source>
        <strain evidence="2">C8Ua_172</strain>
    </source>
</reference>
<dbReference type="Proteomes" id="UP001146468">
    <property type="component" value="Unassembled WGS sequence"/>
</dbReference>
<name>A0A9X3LSW4_9CORY</name>
<proteinExistence type="predicted"/>
<comment type="caution">
    <text evidence="2">The sequence shown here is derived from an EMBL/GenBank/DDBJ whole genome shotgun (WGS) entry which is preliminary data.</text>
</comment>
<feature type="compositionally biased region" description="Basic residues" evidence="1">
    <location>
        <begin position="1"/>
        <end position="18"/>
    </location>
</feature>
<dbReference type="InterPro" id="IPR043025">
    <property type="entry name" value="DRP_PD-(D/E)XK_dom"/>
</dbReference>
<keyword evidence="3" id="KW-1185">Reference proteome</keyword>
<dbReference type="InterPro" id="IPR010324">
    <property type="entry name" value="DRP"/>
</dbReference>
<feature type="region of interest" description="Disordered" evidence="1">
    <location>
        <begin position="1"/>
        <end position="29"/>
    </location>
</feature>
<dbReference type="AlphaFoldDB" id="A0A9X3LSW4"/>